<dbReference type="Proteomes" id="UP000228508">
    <property type="component" value="Unassembled WGS sequence"/>
</dbReference>
<name>A0A2H0TLR7_9BACT</name>
<evidence type="ECO:0000256" key="3">
    <source>
        <dbReference type="ARBA" id="ARBA00023295"/>
    </source>
</evidence>
<evidence type="ECO:0000313" key="6">
    <source>
        <dbReference type="Proteomes" id="UP000228508"/>
    </source>
</evidence>
<protein>
    <recommendedName>
        <fullName evidence="4">Glycoside hydrolase family 3 N-terminal domain-containing protein</fullName>
    </recommendedName>
</protein>
<proteinExistence type="inferred from homology"/>
<dbReference type="GO" id="GO:0009254">
    <property type="term" value="P:peptidoglycan turnover"/>
    <property type="evidence" value="ECO:0007669"/>
    <property type="project" value="TreeGrafter"/>
</dbReference>
<dbReference type="Pfam" id="PF00933">
    <property type="entry name" value="Glyco_hydro_3"/>
    <property type="match status" value="1"/>
</dbReference>
<dbReference type="EMBL" id="PFCH01000006">
    <property type="protein sequence ID" value="PIR73101.1"/>
    <property type="molecule type" value="Genomic_DNA"/>
</dbReference>
<evidence type="ECO:0000256" key="1">
    <source>
        <dbReference type="ARBA" id="ARBA00005336"/>
    </source>
</evidence>
<keyword evidence="2" id="KW-0378">Hydrolase</keyword>
<dbReference type="GO" id="GO:0004553">
    <property type="term" value="F:hydrolase activity, hydrolyzing O-glycosyl compounds"/>
    <property type="evidence" value="ECO:0007669"/>
    <property type="project" value="InterPro"/>
</dbReference>
<dbReference type="InterPro" id="IPR001764">
    <property type="entry name" value="Glyco_hydro_3_N"/>
</dbReference>
<evidence type="ECO:0000259" key="4">
    <source>
        <dbReference type="Pfam" id="PF00933"/>
    </source>
</evidence>
<organism evidence="5 6">
    <name type="scientific">Candidatus Nealsonbacteria bacterium CG10_big_fil_rev_8_21_14_0_10_36_23</name>
    <dbReference type="NCBI Taxonomy" id="1974709"/>
    <lineage>
        <taxon>Bacteria</taxon>
        <taxon>Candidatus Nealsoniibacteriota</taxon>
    </lineage>
</organism>
<comment type="caution">
    <text evidence="5">The sequence shown here is derived from an EMBL/GenBank/DDBJ whole genome shotgun (WGS) entry which is preliminary data.</text>
</comment>
<keyword evidence="3" id="KW-0326">Glycosidase</keyword>
<dbReference type="InterPro" id="IPR036962">
    <property type="entry name" value="Glyco_hydro_3_N_sf"/>
</dbReference>
<dbReference type="PANTHER" id="PTHR30480">
    <property type="entry name" value="BETA-HEXOSAMINIDASE-RELATED"/>
    <property type="match status" value="1"/>
</dbReference>
<comment type="similarity">
    <text evidence="1">Belongs to the glycosyl hydrolase 3 family.</text>
</comment>
<dbReference type="AlphaFoldDB" id="A0A2H0TLR7"/>
<dbReference type="InterPro" id="IPR017853">
    <property type="entry name" value="GH"/>
</dbReference>
<evidence type="ECO:0000256" key="2">
    <source>
        <dbReference type="ARBA" id="ARBA00022801"/>
    </source>
</evidence>
<reference evidence="6" key="1">
    <citation type="submission" date="2017-09" db="EMBL/GenBank/DDBJ databases">
        <title>Depth-based differentiation of microbial function through sediment-hosted aquifers and enrichment of novel symbionts in the deep terrestrial subsurface.</title>
        <authorList>
            <person name="Probst A.J."/>
            <person name="Ladd B."/>
            <person name="Jarett J.K."/>
            <person name="Geller-Mcgrath D.E."/>
            <person name="Sieber C.M.K."/>
            <person name="Emerson J.B."/>
            <person name="Anantharaman K."/>
            <person name="Thomas B.C."/>
            <person name="Malmstrom R."/>
            <person name="Stieglmeier M."/>
            <person name="Klingl A."/>
            <person name="Woyke T."/>
            <person name="Ryan C.M."/>
            <person name="Banfield J.F."/>
        </authorList>
    </citation>
    <scope>NUCLEOTIDE SEQUENCE [LARGE SCALE GENOMIC DNA]</scope>
</reference>
<dbReference type="InterPro" id="IPR050226">
    <property type="entry name" value="NagZ_Beta-hexosaminidase"/>
</dbReference>
<evidence type="ECO:0000313" key="5">
    <source>
        <dbReference type="EMBL" id="PIR73101.1"/>
    </source>
</evidence>
<dbReference type="Gene3D" id="3.20.20.300">
    <property type="entry name" value="Glycoside hydrolase, family 3, N-terminal domain"/>
    <property type="match status" value="1"/>
</dbReference>
<dbReference type="GO" id="GO:0005975">
    <property type="term" value="P:carbohydrate metabolic process"/>
    <property type="evidence" value="ECO:0007669"/>
    <property type="project" value="InterPro"/>
</dbReference>
<sequence length="258" mass="29252">MTPKIFKFILVTFLAILIFSFISHKIPVLKWQKTQILKSDLAPEEKILENLTLEQKVGQLFLIGFEGKILTSQLENLIKTIHPGGVLLLQRNIENKEQLTKLIKELQKISFEDNGLPLFIVVDQEGEPMSRIKFLNEKTPQSEIKNVEQAFEVGFSRGQELKNLGINLNLAPVLDIIEPGDFLYSRSFQKNPEETGKLAKALISGQKQARIFTAIKHFPGYSGIAFNPERVKLPILSKIPEIAQFIKALESQPEMVMT</sequence>
<dbReference type="SUPFAM" id="SSF51445">
    <property type="entry name" value="(Trans)glycosidases"/>
    <property type="match status" value="1"/>
</dbReference>
<feature type="domain" description="Glycoside hydrolase family 3 N-terminal" evidence="4">
    <location>
        <begin position="52"/>
        <end position="257"/>
    </location>
</feature>
<dbReference type="PANTHER" id="PTHR30480:SF16">
    <property type="entry name" value="GLYCOSIDE HYDROLASE FAMILY 3 DOMAIN PROTEIN"/>
    <property type="match status" value="1"/>
</dbReference>
<feature type="non-terminal residue" evidence="5">
    <location>
        <position position="258"/>
    </location>
</feature>
<accession>A0A2H0TLR7</accession>
<gene>
    <name evidence="5" type="ORF">COV26_00350</name>
</gene>